<dbReference type="KEGG" id="tatv:25786638"/>
<sequence>MSSFQLFPLLPLEIRSNIYLLATPPRIVHLHQQVENFQDFGKRLPHITIAERNLRPDIDYSSFRHLLLQASAVLRRQRRRFFKQTKLEAYGFTSNKRAQFSWEFESIVPFEMLMQIPTLAFHLYRRETISCQAAIPPLLHTCSESRSFLIRYGYQLAFPSTAPGPQTWFHFEQDVLLLDDEIDCPDADPHNEKEKEIARILHTFHHFRPRDISRVQRLALAIPTHSNRIFLGHKLNPDLKELILVEWRPSESEQALRQSIVDSTLLGPATISQVYSKGEHFCMIPIEETDALWTTLELDVFGVRGHWFYETSGDAKQLKKHKLANGFHSHFIKDVLGQLREEYEQQKGIIEYNNKEFCNSPRSFPLKAEEYPPWSIRQIRFAHICTPSTAERIMENRLTFMKQFTKLAADAARGGDGHDLSWTRQHRLPHPFVLQRHSNWPEVEESQHSIELEWWIKNGLPAVGGF</sequence>
<dbReference type="OMA" id="ELEWWIK"/>
<feature type="domain" description="2EXR" evidence="1">
    <location>
        <begin position="4"/>
        <end position="176"/>
    </location>
</feature>
<dbReference type="Proteomes" id="UP000005426">
    <property type="component" value="Unassembled WGS sequence"/>
</dbReference>
<name>G9NEK7_HYPAI</name>
<organism evidence="2 3">
    <name type="scientific">Hypocrea atroviridis (strain ATCC 20476 / IMI 206040)</name>
    <name type="common">Trichoderma atroviride</name>
    <dbReference type="NCBI Taxonomy" id="452589"/>
    <lineage>
        <taxon>Eukaryota</taxon>
        <taxon>Fungi</taxon>
        <taxon>Dikarya</taxon>
        <taxon>Ascomycota</taxon>
        <taxon>Pezizomycotina</taxon>
        <taxon>Sordariomycetes</taxon>
        <taxon>Hypocreomycetidae</taxon>
        <taxon>Hypocreales</taxon>
        <taxon>Hypocreaceae</taxon>
        <taxon>Trichoderma</taxon>
    </lineage>
</organism>
<proteinExistence type="predicted"/>
<evidence type="ECO:0000259" key="1">
    <source>
        <dbReference type="Pfam" id="PF20150"/>
    </source>
</evidence>
<dbReference type="InterPro" id="IPR045518">
    <property type="entry name" value="2EXR"/>
</dbReference>
<dbReference type="PANTHER" id="PTHR35910">
    <property type="entry name" value="2EXR DOMAIN-CONTAINING PROTEIN"/>
    <property type="match status" value="1"/>
</dbReference>
<evidence type="ECO:0000313" key="2">
    <source>
        <dbReference type="EMBL" id="EHK50905.1"/>
    </source>
</evidence>
<dbReference type="HOGENOM" id="CLU_536456_0_0_1"/>
<dbReference type="GeneID" id="25786638"/>
<dbReference type="Pfam" id="PF20150">
    <property type="entry name" value="2EXR"/>
    <property type="match status" value="1"/>
</dbReference>
<dbReference type="OrthoDB" id="3513892at2759"/>
<accession>G9NEK7</accession>
<dbReference type="AlphaFoldDB" id="G9NEK7"/>
<gene>
    <name evidence="2" type="ORF">TRIATDRAFT_94069</name>
</gene>
<keyword evidence="3" id="KW-1185">Reference proteome</keyword>
<evidence type="ECO:0000313" key="3">
    <source>
        <dbReference type="Proteomes" id="UP000005426"/>
    </source>
</evidence>
<reference evidence="2 3" key="1">
    <citation type="journal article" date="2011" name="Genome Biol.">
        <title>Comparative genome sequence analysis underscores mycoparasitism as the ancestral life style of Trichoderma.</title>
        <authorList>
            <person name="Kubicek C.P."/>
            <person name="Herrera-Estrella A."/>
            <person name="Seidl-Seiboth V."/>
            <person name="Martinez D.A."/>
            <person name="Druzhinina I.S."/>
            <person name="Thon M."/>
            <person name="Zeilinger S."/>
            <person name="Casas-Flores S."/>
            <person name="Horwitz B.A."/>
            <person name="Mukherjee P.K."/>
            <person name="Mukherjee M."/>
            <person name="Kredics L."/>
            <person name="Alcaraz L.D."/>
            <person name="Aerts A."/>
            <person name="Antal Z."/>
            <person name="Atanasova L."/>
            <person name="Cervantes-Badillo M.G."/>
            <person name="Challacombe J."/>
            <person name="Chertkov O."/>
            <person name="McCluskey K."/>
            <person name="Coulpier F."/>
            <person name="Deshpande N."/>
            <person name="von Doehren H."/>
            <person name="Ebbole D.J."/>
            <person name="Esquivel-Naranjo E.U."/>
            <person name="Fekete E."/>
            <person name="Flipphi M."/>
            <person name="Glaser F."/>
            <person name="Gomez-Rodriguez E.Y."/>
            <person name="Gruber S."/>
            <person name="Han C."/>
            <person name="Henrissat B."/>
            <person name="Hermosa R."/>
            <person name="Hernandez-Onate M."/>
            <person name="Karaffa L."/>
            <person name="Kosti I."/>
            <person name="Le Crom S."/>
            <person name="Lindquist E."/>
            <person name="Lucas S."/>
            <person name="Luebeck M."/>
            <person name="Luebeck P.S."/>
            <person name="Margeot A."/>
            <person name="Metz B."/>
            <person name="Misra M."/>
            <person name="Nevalainen H."/>
            <person name="Omann M."/>
            <person name="Packer N."/>
            <person name="Perrone G."/>
            <person name="Uresti-Rivera E.E."/>
            <person name="Salamov A."/>
            <person name="Schmoll M."/>
            <person name="Seiboth B."/>
            <person name="Shapiro H."/>
            <person name="Sukno S."/>
            <person name="Tamayo-Ramos J.A."/>
            <person name="Tisch D."/>
            <person name="Wiest A."/>
            <person name="Wilkinson H.H."/>
            <person name="Zhang M."/>
            <person name="Coutinho P.M."/>
            <person name="Kenerley C.M."/>
            <person name="Monte E."/>
            <person name="Baker S.E."/>
            <person name="Grigoriev I.V."/>
        </authorList>
    </citation>
    <scope>NUCLEOTIDE SEQUENCE [LARGE SCALE GENOMIC DNA]</scope>
    <source>
        <strain evidence="3">ATCC 20476 / IMI 206040</strain>
    </source>
</reference>
<comment type="caution">
    <text evidence="2">The sequence shown here is derived from an EMBL/GenBank/DDBJ whole genome shotgun (WGS) entry which is preliminary data.</text>
</comment>
<dbReference type="PANTHER" id="PTHR35910:SF6">
    <property type="entry name" value="2EXR DOMAIN-CONTAINING PROTEIN"/>
    <property type="match status" value="1"/>
</dbReference>
<dbReference type="eggNOG" id="ENOG502RQ7N">
    <property type="taxonomic scope" value="Eukaryota"/>
</dbReference>
<protein>
    <recommendedName>
        <fullName evidence="1">2EXR domain-containing protein</fullName>
    </recommendedName>
</protein>
<dbReference type="EMBL" id="ABDG02000012">
    <property type="protein sequence ID" value="EHK50905.1"/>
    <property type="molecule type" value="Genomic_DNA"/>
</dbReference>